<dbReference type="RefSeq" id="WP_146834782.1">
    <property type="nucleotide sequence ID" value="NZ_BJVQ01000009.1"/>
</dbReference>
<keyword evidence="3 5" id="KW-0418">Kinase</keyword>
<dbReference type="PANTHER" id="PTHR43085:SF41">
    <property type="entry name" value="FRUCTOSELYSINE 6-KINASE"/>
    <property type="match status" value="1"/>
</dbReference>
<accession>A0A511F9S6</accession>
<dbReference type="OrthoDB" id="9795789at2"/>
<dbReference type="InterPro" id="IPR029056">
    <property type="entry name" value="Ribokinase-like"/>
</dbReference>
<name>A0A511F9S6_9CELL</name>
<feature type="domain" description="Carbohydrate kinase PfkB" evidence="4">
    <location>
        <begin position="31"/>
        <end position="286"/>
    </location>
</feature>
<dbReference type="SUPFAM" id="SSF53613">
    <property type="entry name" value="Ribokinase-like"/>
    <property type="match status" value="1"/>
</dbReference>
<gene>
    <name evidence="5" type="ORF">CHO01_10990</name>
    <name evidence="6" type="ORF">HNR08_002291</name>
</gene>
<reference evidence="5 7" key="1">
    <citation type="submission" date="2019-07" db="EMBL/GenBank/DDBJ databases">
        <title>Whole genome shotgun sequence of Cellulomonas hominis NBRC 16055.</title>
        <authorList>
            <person name="Hosoyama A."/>
            <person name="Uohara A."/>
            <person name="Ohji S."/>
            <person name="Ichikawa N."/>
        </authorList>
    </citation>
    <scope>NUCLEOTIDE SEQUENCE [LARGE SCALE GENOMIC DNA]</scope>
    <source>
        <strain evidence="5 7">NBRC 16055</strain>
    </source>
</reference>
<evidence type="ECO:0000313" key="5">
    <source>
        <dbReference type="EMBL" id="GEL45983.1"/>
    </source>
</evidence>
<evidence type="ECO:0000259" key="4">
    <source>
        <dbReference type="Pfam" id="PF00294"/>
    </source>
</evidence>
<keyword evidence="2" id="KW-0808">Transferase</keyword>
<organism evidence="5 7">
    <name type="scientific">Cellulomonas hominis</name>
    <dbReference type="NCBI Taxonomy" id="156981"/>
    <lineage>
        <taxon>Bacteria</taxon>
        <taxon>Bacillati</taxon>
        <taxon>Actinomycetota</taxon>
        <taxon>Actinomycetes</taxon>
        <taxon>Micrococcales</taxon>
        <taxon>Cellulomonadaceae</taxon>
        <taxon>Cellulomonas</taxon>
    </lineage>
</organism>
<keyword evidence="7" id="KW-1185">Reference proteome</keyword>
<dbReference type="EMBL" id="BJVQ01000009">
    <property type="protein sequence ID" value="GEL45983.1"/>
    <property type="molecule type" value="Genomic_DNA"/>
</dbReference>
<dbReference type="InterPro" id="IPR050306">
    <property type="entry name" value="PfkB_Carbo_kinase"/>
</dbReference>
<dbReference type="AlphaFoldDB" id="A0A511F9S6"/>
<evidence type="ECO:0000256" key="3">
    <source>
        <dbReference type="ARBA" id="ARBA00022777"/>
    </source>
</evidence>
<sequence length="293" mass="30913">MSATTQATTPPRVVGFGDNVVDRFLDRRILYPGGNSVNFAVYAGQLGAEAAYLGVFGTDEPAAHLRESLTGLGVALDRCQDKPGETGYCDVTVVDGDRVFGDWNEGGITTADPFRLEPADVAYLAGFDLVHSGVYGGVADQLGLLRATPALVFFDFSDEDEFRTAAYLDAVCPAVDLALLSCEHLSLDDTVALAQDVRRRGPALVLATRGMHGSVLVDGRGVLHGTATPVEALDTMGCGDAFSTAFAVHALRSGWRRDRLPAVDDLQEALAVAADFAAKQCLVEGAFGHGKGF</sequence>
<protein>
    <submittedName>
        <fullName evidence="5">Fructoselysine 6-kinase</fullName>
    </submittedName>
    <submittedName>
        <fullName evidence="6">Sugar/nucleoside kinase (Ribokinase family)</fullName>
    </submittedName>
</protein>
<dbReference type="InterPro" id="IPR011611">
    <property type="entry name" value="PfkB_dom"/>
</dbReference>
<evidence type="ECO:0000313" key="7">
    <source>
        <dbReference type="Proteomes" id="UP000321723"/>
    </source>
</evidence>
<dbReference type="Gene3D" id="3.40.1190.20">
    <property type="match status" value="1"/>
</dbReference>
<dbReference type="Proteomes" id="UP000321723">
    <property type="component" value="Unassembled WGS sequence"/>
</dbReference>
<dbReference type="Proteomes" id="UP000564629">
    <property type="component" value="Unassembled WGS sequence"/>
</dbReference>
<dbReference type="PANTHER" id="PTHR43085">
    <property type="entry name" value="HEXOKINASE FAMILY MEMBER"/>
    <property type="match status" value="1"/>
</dbReference>
<dbReference type="GO" id="GO:0016301">
    <property type="term" value="F:kinase activity"/>
    <property type="evidence" value="ECO:0007669"/>
    <property type="project" value="UniProtKB-KW"/>
</dbReference>
<comment type="caution">
    <text evidence="5">The sequence shown here is derived from an EMBL/GenBank/DDBJ whole genome shotgun (WGS) entry which is preliminary data.</text>
</comment>
<proteinExistence type="inferred from homology"/>
<evidence type="ECO:0000256" key="1">
    <source>
        <dbReference type="ARBA" id="ARBA00010688"/>
    </source>
</evidence>
<dbReference type="Pfam" id="PF00294">
    <property type="entry name" value="PfkB"/>
    <property type="match status" value="1"/>
</dbReference>
<dbReference type="EMBL" id="JACHDN010000001">
    <property type="protein sequence ID" value="MBB5473555.1"/>
    <property type="molecule type" value="Genomic_DNA"/>
</dbReference>
<comment type="similarity">
    <text evidence="1">Belongs to the carbohydrate kinase PfkB family.</text>
</comment>
<evidence type="ECO:0000313" key="6">
    <source>
        <dbReference type="EMBL" id="MBB5473555.1"/>
    </source>
</evidence>
<evidence type="ECO:0000256" key="2">
    <source>
        <dbReference type="ARBA" id="ARBA00022679"/>
    </source>
</evidence>
<reference evidence="6 8" key="2">
    <citation type="submission" date="2020-08" db="EMBL/GenBank/DDBJ databases">
        <title>Sequencing the genomes of 1000 actinobacteria strains.</title>
        <authorList>
            <person name="Klenk H.-P."/>
        </authorList>
    </citation>
    <scope>NUCLEOTIDE SEQUENCE [LARGE SCALE GENOMIC DNA]</scope>
    <source>
        <strain evidence="6 8">DSM 9581</strain>
    </source>
</reference>
<evidence type="ECO:0000313" key="8">
    <source>
        <dbReference type="Proteomes" id="UP000564629"/>
    </source>
</evidence>